<dbReference type="OrthoDB" id="5689325at2"/>
<evidence type="ECO:0000313" key="4">
    <source>
        <dbReference type="Proteomes" id="UP000316476"/>
    </source>
</evidence>
<dbReference type="Gene3D" id="1.20.5.780">
    <property type="entry name" value="Single helix bin"/>
    <property type="match status" value="1"/>
</dbReference>
<dbReference type="PANTHER" id="PTHR35401">
    <property type="entry name" value="COPG FAMILY HELIX-TURN-HELIX PROTEIN-RELATED-RELATED"/>
    <property type="match status" value="1"/>
</dbReference>
<gene>
    <name evidence="3" type="ORF">V7x_40710</name>
</gene>
<organism evidence="3 4">
    <name type="scientific">Crateriforma conspicua</name>
    <dbReference type="NCBI Taxonomy" id="2527996"/>
    <lineage>
        <taxon>Bacteria</taxon>
        <taxon>Pseudomonadati</taxon>
        <taxon>Planctomycetota</taxon>
        <taxon>Planctomycetia</taxon>
        <taxon>Planctomycetales</taxon>
        <taxon>Planctomycetaceae</taxon>
        <taxon>Crateriforma</taxon>
    </lineage>
</organism>
<dbReference type="RefSeq" id="WP_146415013.1">
    <property type="nucleotide sequence ID" value="NZ_SJPZ01000002.1"/>
</dbReference>
<dbReference type="PANTHER" id="PTHR35401:SF2">
    <property type="entry name" value="ABC-TYPE TRANSPORT SYSTEM"/>
    <property type="match status" value="1"/>
</dbReference>
<keyword evidence="1" id="KW-1277">Toxin-antitoxin system</keyword>
<evidence type="ECO:0000256" key="1">
    <source>
        <dbReference type="ARBA" id="ARBA00022649"/>
    </source>
</evidence>
<dbReference type="InterPro" id="IPR014795">
    <property type="entry name" value="TacA_1-like"/>
</dbReference>
<dbReference type="InterPro" id="IPR010985">
    <property type="entry name" value="Ribbon_hlx_hlx"/>
</dbReference>
<protein>
    <recommendedName>
        <fullName evidence="5">DUF1778 domain-containing protein</fullName>
    </recommendedName>
</protein>
<dbReference type="EMBL" id="SJPZ01000002">
    <property type="protein sequence ID" value="TWU62342.1"/>
    <property type="molecule type" value="Genomic_DNA"/>
</dbReference>
<evidence type="ECO:0000256" key="2">
    <source>
        <dbReference type="ARBA" id="ARBA00049988"/>
    </source>
</evidence>
<dbReference type="SUPFAM" id="SSF47598">
    <property type="entry name" value="Ribbon-helix-helix"/>
    <property type="match status" value="1"/>
</dbReference>
<dbReference type="Proteomes" id="UP000316476">
    <property type="component" value="Unassembled WGS sequence"/>
</dbReference>
<comment type="caution">
    <text evidence="3">The sequence shown here is derived from an EMBL/GenBank/DDBJ whole genome shotgun (WGS) entry which is preliminary data.</text>
</comment>
<sequence length="94" mass="10240">MIQPDAKTARIDARLPEAVLELLRRAASLQGRSLSDFVVNSAREAAEKAIADHQLIELSVADQEQFAAALLDPPAISDGLRKAAELYREQVDAE</sequence>
<proteinExistence type="inferred from homology"/>
<dbReference type="AlphaFoldDB" id="A0A5C6FMG0"/>
<accession>A0A5C6FMG0</accession>
<name>A0A5C6FMG0_9PLAN</name>
<reference evidence="3 4" key="1">
    <citation type="submission" date="2019-02" db="EMBL/GenBank/DDBJ databases">
        <title>Deep-cultivation of Planctomycetes and their phenomic and genomic characterization uncovers novel biology.</title>
        <authorList>
            <person name="Wiegand S."/>
            <person name="Jogler M."/>
            <person name="Boedeker C."/>
            <person name="Pinto D."/>
            <person name="Vollmers J."/>
            <person name="Rivas-Marin E."/>
            <person name="Kohn T."/>
            <person name="Peeters S.H."/>
            <person name="Heuer A."/>
            <person name="Rast P."/>
            <person name="Oberbeckmann S."/>
            <person name="Bunk B."/>
            <person name="Jeske O."/>
            <person name="Meyerdierks A."/>
            <person name="Storesund J.E."/>
            <person name="Kallscheuer N."/>
            <person name="Luecker S."/>
            <person name="Lage O.M."/>
            <person name="Pohl T."/>
            <person name="Merkel B.J."/>
            <person name="Hornburger P."/>
            <person name="Mueller R.-W."/>
            <person name="Bruemmer F."/>
            <person name="Labrenz M."/>
            <person name="Spormann A.M."/>
            <person name="Op Den Camp H."/>
            <person name="Overmann J."/>
            <person name="Amann R."/>
            <person name="Jetten M.S.M."/>
            <person name="Mascher T."/>
            <person name="Medema M.H."/>
            <person name="Devos D.P."/>
            <person name="Kaster A.-K."/>
            <person name="Ovreas L."/>
            <person name="Rohde M."/>
            <person name="Galperin M.Y."/>
            <person name="Jogler C."/>
        </authorList>
    </citation>
    <scope>NUCLEOTIDE SEQUENCE [LARGE SCALE GENOMIC DNA]</scope>
    <source>
        <strain evidence="3 4">V7</strain>
    </source>
</reference>
<dbReference type="Pfam" id="PF08681">
    <property type="entry name" value="TacA1"/>
    <property type="match status" value="1"/>
</dbReference>
<evidence type="ECO:0008006" key="5">
    <source>
        <dbReference type="Google" id="ProtNLM"/>
    </source>
</evidence>
<dbReference type="GO" id="GO:0006355">
    <property type="term" value="P:regulation of DNA-templated transcription"/>
    <property type="evidence" value="ECO:0007669"/>
    <property type="project" value="InterPro"/>
</dbReference>
<dbReference type="NCBIfam" id="NF041551">
    <property type="entry name" value="YlcI_YnfO_N"/>
    <property type="match status" value="1"/>
</dbReference>
<comment type="similarity">
    <text evidence="2">Belongs to the TacA antitoxin family.</text>
</comment>
<evidence type="ECO:0000313" key="3">
    <source>
        <dbReference type="EMBL" id="TWU62342.1"/>
    </source>
</evidence>